<evidence type="ECO:0000259" key="1">
    <source>
        <dbReference type="PROSITE" id="PS50097"/>
    </source>
</evidence>
<dbReference type="Gene3D" id="1.25.40.420">
    <property type="match status" value="1"/>
</dbReference>
<dbReference type="Pfam" id="PF00651">
    <property type="entry name" value="BTB"/>
    <property type="match status" value="1"/>
</dbReference>
<accession>A0A8X6NUC0</accession>
<evidence type="ECO:0000313" key="2">
    <source>
        <dbReference type="EMBL" id="GFT35726.1"/>
    </source>
</evidence>
<protein>
    <submittedName>
        <fullName evidence="2">Speckle-type POZ protein-like B</fullName>
    </submittedName>
</protein>
<dbReference type="OrthoDB" id="6427915at2759"/>
<dbReference type="InterPro" id="IPR011333">
    <property type="entry name" value="SKP1/BTB/POZ_sf"/>
</dbReference>
<reference evidence="2" key="1">
    <citation type="submission" date="2020-08" db="EMBL/GenBank/DDBJ databases">
        <title>Multicomponent nature underlies the extraordinary mechanical properties of spider dragline silk.</title>
        <authorList>
            <person name="Kono N."/>
            <person name="Nakamura H."/>
            <person name="Mori M."/>
            <person name="Yoshida Y."/>
            <person name="Ohtoshi R."/>
            <person name="Malay A.D."/>
            <person name="Moran D.A.P."/>
            <person name="Tomita M."/>
            <person name="Numata K."/>
            <person name="Arakawa K."/>
        </authorList>
    </citation>
    <scope>NUCLEOTIDE SEQUENCE</scope>
</reference>
<feature type="domain" description="BTB" evidence="1">
    <location>
        <begin position="329"/>
        <end position="392"/>
    </location>
</feature>
<dbReference type="AlphaFoldDB" id="A0A8X6NUC0"/>
<keyword evidence="3" id="KW-1185">Reference proteome</keyword>
<dbReference type="SMART" id="SM00225">
    <property type="entry name" value="BTB"/>
    <property type="match status" value="1"/>
</dbReference>
<dbReference type="InterPro" id="IPR000210">
    <property type="entry name" value="BTB/POZ_dom"/>
</dbReference>
<dbReference type="PANTHER" id="PTHR24413">
    <property type="entry name" value="SPECKLE-TYPE POZ PROTEIN"/>
    <property type="match status" value="1"/>
</dbReference>
<proteinExistence type="predicted"/>
<dbReference type="Proteomes" id="UP000887013">
    <property type="component" value="Unassembled WGS sequence"/>
</dbReference>
<gene>
    <name evidence="2" type="primary">spoplb</name>
    <name evidence="2" type="ORF">NPIL_59401</name>
</gene>
<dbReference type="SUPFAM" id="SSF54695">
    <property type="entry name" value="POZ domain"/>
    <property type="match status" value="1"/>
</dbReference>
<sequence length="486" mass="57172">MACEDACVTLFWDIVNFSDLWKIIKCEFAAIEFQAKPICDTLWILRLFSNKHEGTHYFGYSLEKKRSTFRDNFELDFELAFLADDGTDLVTSKRERLNFQPGQCSKFFKIVKLEDILCTRRKEFLPRDILRTSFRMWANNVKTAISLKMFMRSVTETQCNSFIWNLYNFSRLRNDREIEYQHGLFFDLRFKSKNDEDKLALEINCKGYELRHHSLQFCIIDSKGNESDWNTELHYQSRAKFSHSLPLSLNDLIENKDLYLQNDTLSLKCEYRVITGVLYDSLERCEFRSVLSKMVIPSTQTVNGPETGEIQAEGLAKDIGSLLTDTTLCDTELRTQTETFPAHALILSTRSTLFRDMFADGLKEGIDITDLDDDTVRRMLLYIYTDRLDDLQWEAALKLYVAADSYEINCLQDKCCCFLMDNMRNNNVCEIMLFADQHFEEDLKMAAQDYVLEHAKDIFKSREWKTFMFQHVILAAETMYRNWEKD</sequence>
<dbReference type="Gene3D" id="3.30.710.10">
    <property type="entry name" value="Potassium Channel Kv1.1, Chain A"/>
    <property type="match status" value="1"/>
</dbReference>
<organism evidence="2 3">
    <name type="scientific">Nephila pilipes</name>
    <name type="common">Giant wood spider</name>
    <name type="synonym">Nephila maculata</name>
    <dbReference type="NCBI Taxonomy" id="299642"/>
    <lineage>
        <taxon>Eukaryota</taxon>
        <taxon>Metazoa</taxon>
        <taxon>Ecdysozoa</taxon>
        <taxon>Arthropoda</taxon>
        <taxon>Chelicerata</taxon>
        <taxon>Arachnida</taxon>
        <taxon>Araneae</taxon>
        <taxon>Araneomorphae</taxon>
        <taxon>Entelegynae</taxon>
        <taxon>Araneoidea</taxon>
        <taxon>Nephilidae</taxon>
        <taxon>Nephila</taxon>
    </lineage>
</organism>
<dbReference type="EMBL" id="BMAW01062409">
    <property type="protein sequence ID" value="GFT35726.1"/>
    <property type="molecule type" value="Genomic_DNA"/>
</dbReference>
<name>A0A8X6NUC0_NEPPI</name>
<dbReference type="PROSITE" id="PS50097">
    <property type="entry name" value="BTB"/>
    <property type="match status" value="1"/>
</dbReference>
<dbReference type="CDD" id="cd18186">
    <property type="entry name" value="BTB_POZ_ZBTB_KLHL-like"/>
    <property type="match status" value="1"/>
</dbReference>
<comment type="caution">
    <text evidence="2">The sequence shown here is derived from an EMBL/GenBank/DDBJ whole genome shotgun (WGS) entry which is preliminary data.</text>
</comment>
<evidence type="ECO:0000313" key="3">
    <source>
        <dbReference type="Proteomes" id="UP000887013"/>
    </source>
</evidence>